<proteinExistence type="predicted"/>
<evidence type="ECO:0000313" key="3">
    <source>
        <dbReference type="Proteomes" id="UP000676336"/>
    </source>
</evidence>
<dbReference type="EMBL" id="CAJOBI010153526">
    <property type="protein sequence ID" value="CAF4821341.1"/>
    <property type="molecule type" value="Genomic_DNA"/>
</dbReference>
<feature type="non-terminal residue" evidence="2">
    <location>
        <position position="1"/>
    </location>
</feature>
<evidence type="ECO:0000256" key="1">
    <source>
        <dbReference type="SAM" id="MobiDB-lite"/>
    </source>
</evidence>
<organism evidence="2 3">
    <name type="scientific">Rotaria magnacalcarata</name>
    <dbReference type="NCBI Taxonomy" id="392030"/>
    <lineage>
        <taxon>Eukaryota</taxon>
        <taxon>Metazoa</taxon>
        <taxon>Spiralia</taxon>
        <taxon>Gnathifera</taxon>
        <taxon>Rotifera</taxon>
        <taxon>Eurotatoria</taxon>
        <taxon>Bdelloidea</taxon>
        <taxon>Philodinida</taxon>
        <taxon>Philodinidae</taxon>
        <taxon>Rotaria</taxon>
    </lineage>
</organism>
<dbReference type="Proteomes" id="UP000676336">
    <property type="component" value="Unassembled WGS sequence"/>
</dbReference>
<accession>A0A8S3BF93</accession>
<comment type="caution">
    <text evidence="2">The sequence shown here is derived from an EMBL/GenBank/DDBJ whole genome shotgun (WGS) entry which is preliminary data.</text>
</comment>
<sequence length="50" mass="5871">ACSQQMSIIKTRLERTCKDCYQHMQNNPTPAINTRQETSTPTKKFENLRQ</sequence>
<reference evidence="2" key="1">
    <citation type="submission" date="2021-02" db="EMBL/GenBank/DDBJ databases">
        <authorList>
            <person name="Nowell W R."/>
        </authorList>
    </citation>
    <scope>NUCLEOTIDE SEQUENCE</scope>
</reference>
<protein>
    <submittedName>
        <fullName evidence="2">Uncharacterized protein</fullName>
    </submittedName>
</protein>
<name>A0A8S3BF93_9BILA</name>
<feature type="compositionally biased region" description="Polar residues" evidence="1">
    <location>
        <begin position="25"/>
        <end position="42"/>
    </location>
</feature>
<gene>
    <name evidence="2" type="ORF">SMN809_LOCUS48060</name>
</gene>
<evidence type="ECO:0000313" key="2">
    <source>
        <dbReference type="EMBL" id="CAF4821341.1"/>
    </source>
</evidence>
<feature type="region of interest" description="Disordered" evidence="1">
    <location>
        <begin position="25"/>
        <end position="50"/>
    </location>
</feature>
<dbReference type="AlphaFoldDB" id="A0A8S3BF93"/>